<dbReference type="SUPFAM" id="SSF54909">
    <property type="entry name" value="Dimeric alpha+beta barrel"/>
    <property type="match status" value="1"/>
</dbReference>
<organism evidence="3 4">
    <name type="scientific">Candidatus Phycosocius bacilliformis</name>
    <dbReference type="NCBI Taxonomy" id="1445552"/>
    <lineage>
        <taxon>Bacteria</taxon>
        <taxon>Pseudomonadati</taxon>
        <taxon>Pseudomonadota</taxon>
        <taxon>Alphaproteobacteria</taxon>
        <taxon>Caulobacterales</taxon>
        <taxon>Caulobacterales incertae sedis</taxon>
        <taxon>Candidatus Phycosocius</taxon>
    </lineage>
</organism>
<feature type="domain" description="YCII-related" evidence="2">
    <location>
        <begin position="3"/>
        <end position="89"/>
    </location>
</feature>
<dbReference type="Gene3D" id="3.30.70.1060">
    <property type="entry name" value="Dimeric alpha+beta barrel"/>
    <property type="match status" value="1"/>
</dbReference>
<dbReference type="Pfam" id="PF03795">
    <property type="entry name" value="YCII"/>
    <property type="match status" value="1"/>
</dbReference>
<reference evidence="3 4" key="1">
    <citation type="journal article" date="2018" name="Genome Announc.">
        <title>Draft Genome Sequence of "Candidatus Phycosocius bacilliformis," an Alphaproteobacterial Ectosymbiont of the Hydrocarbon-Producing Green Alga Botryococcus braunii.</title>
        <authorList>
            <person name="Tanabe Y."/>
            <person name="Yamaguchi H."/>
            <person name="Watanabe M.M."/>
        </authorList>
    </citation>
    <scope>NUCLEOTIDE SEQUENCE [LARGE SCALE GENOMIC DNA]</scope>
    <source>
        <strain evidence="3 4">BOTRYCO-2</strain>
    </source>
</reference>
<dbReference type="RefSeq" id="WP_108983461.1">
    <property type="nucleotide sequence ID" value="NZ_BFBR01000001.1"/>
</dbReference>
<comment type="caution">
    <text evidence="3">The sequence shown here is derived from an EMBL/GenBank/DDBJ whole genome shotgun (WGS) entry which is preliminary data.</text>
</comment>
<sequence length="95" mass="9994">MPLFLLTCLDKPGALETRLATRPAHLDYVASFGAAVKLAGPVLDTPDGGPIGSHFILDVSDEAAVEAFATQDPYALAGVFASHKIHPFRVVVGHL</sequence>
<dbReference type="Proteomes" id="UP000245086">
    <property type="component" value="Unassembled WGS sequence"/>
</dbReference>
<evidence type="ECO:0000313" key="3">
    <source>
        <dbReference type="EMBL" id="GBF56589.1"/>
    </source>
</evidence>
<dbReference type="InterPro" id="IPR005545">
    <property type="entry name" value="YCII"/>
</dbReference>
<protein>
    <recommendedName>
        <fullName evidence="2">YCII-related domain-containing protein</fullName>
    </recommendedName>
</protein>
<comment type="similarity">
    <text evidence="1">Belongs to the YciI family.</text>
</comment>
<dbReference type="EMBL" id="BFBR01000001">
    <property type="protein sequence ID" value="GBF56589.1"/>
    <property type="molecule type" value="Genomic_DNA"/>
</dbReference>
<dbReference type="InterPro" id="IPR051807">
    <property type="entry name" value="Sec-metab_biosynth-assoc"/>
</dbReference>
<dbReference type="InterPro" id="IPR011008">
    <property type="entry name" value="Dimeric_a/b-barrel"/>
</dbReference>
<name>A0A2P2E6C5_9PROT</name>
<dbReference type="AlphaFoldDB" id="A0A2P2E6C5"/>
<proteinExistence type="inferred from homology"/>
<keyword evidence="4" id="KW-1185">Reference proteome</keyword>
<dbReference type="PANTHER" id="PTHR33606">
    <property type="entry name" value="PROTEIN YCII"/>
    <property type="match status" value="1"/>
</dbReference>
<dbReference type="PANTHER" id="PTHR33606:SF3">
    <property type="entry name" value="PROTEIN YCII"/>
    <property type="match status" value="1"/>
</dbReference>
<gene>
    <name evidence="3" type="ORF">PbB2_00246</name>
</gene>
<evidence type="ECO:0000313" key="4">
    <source>
        <dbReference type="Proteomes" id="UP000245086"/>
    </source>
</evidence>
<evidence type="ECO:0000256" key="1">
    <source>
        <dbReference type="ARBA" id="ARBA00007689"/>
    </source>
</evidence>
<accession>A0A2P2E6C5</accession>
<evidence type="ECO:0000259" key="2">
    <source>
        <dbReference type="Pfam" id="PF03795"/>
    </source>
</evidence>
<dbReference type="OrthoDB" id="2293521at2"/>